<dbReference type="AlphaFoldDB" id="A0A8J3IC96"/>
<dbReference type="Proteomes" id="UP000612362">
    <property type="component" value="Unassembled WGS sequence"/>
</dbReference>
<comment type="caution">
    <text evidence="1">The sequence shown here is derived from an EMBL/GenBank/DDBJ whole genome shotgun (WGS) entry which is preliminary data.</text>
</comment>
<gene>
    <name evidence="1" type="ORF">KSX_95390</name>
</gene>
<protein>
    <submittedName>
        <fullName evidence="1">Uncharacterized protein</fullName>
    </submittedName>
</protein>
<proteinExistence type="predicted"/>
<evidence type="ECO:0000313" key="1">
    <source>
        <dbReference type="EMBL" id="GHO51376.1"/>
    </source>
</evidence>
<name>A0A8J3IC96_9CHLR</name>
<dbReference type="EMBL" id="BNJF01000011">
    <property type="protein sequence ID" value="GHO51376.1"/>
    <property type="molecule type" value="Genomic_DNA"/>
</dbReference>
<evidence type="ECO:0000313" key="2">
    <source>
        <dbReference type="Proteomes" id="UP000612362"/>
    </source>
</evidence>
<sequence>MLYLSRDGERHTGFSDAAGPCDCEQTNLRVMQQALTLLYLLCPAKKAGQGKR</sequence>
<accession>A0A8J3IC96</accession>
<keyword evidence="2" id="KW-1185">Reference proteome</keyword>
<organism evidence="1 2">
    <name type="scientific">Ktedonospora formicarum</name>
    <dbReference type="NCBI Taxonomy" id="2778364"/>
    <lineage>
        <taxon>Bacteria</taxon>
        <taxon>Bacillati</taxon>
        <taxon>Chloroflexota</taxon>
        <taxon>Ktedonobacteria</taxon>
        <taxon>Ktedonobacterales</taxon>
        <taxon>Ktedonobacteraceae</taxon>
        <taxon>Ktedonospora</taxon>
    </lineage>
</organism>
<reference evidence="1" key="1">
    <citation type="submission" date="2020-10" db="EMBL/GenBank/DDBJ databases">
        <title>Taxonomic study of unclassified bacteria belonging to the class Ktedonobacteria.</title>
        <authorList>
            <person name="Yabe S."/>
            <person name="Wang C.M."/>
            <person name="Zheng Y."/>
            <person name="Sakai Y."/>
            <person name="Cavaletti L."/>
            <person name="Monciardini P."/>
            <person name="Donadio S."/>
        </authorList>
    </citation>
    <scope>NUCLEOTIDE SEQUENCE</scope>
    <source>
        <strain evidence="1">SOSP1-1</strain>
    </source>
</reference>